<keyword evidence="2" id="KW-1185">Reference proteome</keyword>
<accession>A0AAP0PME5</accession>
<evidence type="ECO:0000313" key="1">
    <source>
        <dbReference type="EMBL" id="KAK9147864.1"/>
    </source>
</evidence>
<organism evidence="1 2">
    <name type="scientific">Stephania cephalantha</name>
    <dbReference type="NCBI Taxonomy" id="152367"/>
    <lineage>
        <taxon>Eukaryota</taxon>
        <taxon>Viridiplantae</taxon>
        <taxon>Streptophyta</taxon>
        <taxon>Embryophyta</taxon>
        <taxon>Tracheophyta</taxon>
        <taxon>Spermatophyta</taxon>
        <taxon>Magnoliopsida</taxon>
        <taxon>Ranunculales</taxon>
        <taxon>Menispermaceae</taxon>
        <taxon>Menispermoideae</taxon>
        <taxon>Cissampelideae</taxon>
        <taxon>Stephania</taxon>
    </lineage>
</organism>
<dbReference type="EMBL" id="JBBNAG010000003">
    <property type="protein sequence ID" value="KAK9147864.1"/>
    <property type="molecule type" value="Genomic_DNA"/>
</dbReference>
<protein>
    <submittedName>
        <fullName evidence="1">Uncharacterized protein</fullName>
    </submittedName>
</protein>
<proteinExistence type="predicted"/>
<name>A0AAP0PME5_9MAGN</name>
<reference evidence="1 2" key="1">
    <citation type="submission" date="2024-01" db="EMBL/GenBank/DDBJ databases">
        <title>Genome assemblies of Stephania.</title>
        <authorList>
            <person name="Yang L."/>
        </authorList>
    </citation>
    <scope>NUCLEOTIDE SEQUENCE [LARGE SCALE GENOMIC DNA]</scope>
    <source>
        <strain evidence="1">JXDWG</strain>
        <tissue evidence="1">Leaf</tissue>
    </source>
</reference>
<gene>
    <name evidence="1" type="ORF">Scep_006621</name>
</gene>
<dbReference type="AlphaFoldDB" id="A0AAP0PME5"/>
<dbReference type="Proteomes" id="UP001419268">
    <property type="component" value="Unassembled WGS sequence"/>
</dbReference>
<comment type="caution">
    <text evidence="1">The sequence shown here is derived from an EMBL/GenBank/DDBJ whole genome shotgun (WGS) entry which is preliminary data.</text>
</comment>
<sequence>MMVEGGVEELAAEVGGAWVGLGSRSWILAEVGAQGGVVGEEAASEADEDGGVERVDGVGRVRRRIRALARWRTRCSRRLRTLSRRGGIERSSRRRSAERGLVWGAGSWISAEVGAPGGVVREEAAAEADEDGGVERVDGVGRVRRRIRALASGGRDAPAGCGRCRAGR</sequence>
<evidence type="ECO:0000313" key="2">
    <source>
        <dbReference type="Proteomes" id="UP001419268"/>
    </source>
</evidence>